<proteinExistence type="predicted"/>
<organism evidence="1">
    <name type="scientific">Arion vulgaris</name>
    <dbReference type="NCBI Taxonomy" id="1028688"/>
    <lineage>
        <taxon>Eukaryota</taxon>
        <taxon>Metazoa</taxon>
        <taxon>Spiralia</taxon>
        <taxon>Lophotrochozoa</taxon>
        <taxon>Mollusca</taxon>
        <taxon>Gastropoda</taxon>
        <taxon>Heterobranchia</taxon>
        <taxon>Euthyneura</taxon>
        <taxon>Panpulmonata</taxon>
        <taxon>Eupulmonata</taxon>
        <taxon>Stylommatophora</taxon>
        <taxon>Helicina</taxon>
        <taxon>Arionoidea</taxon>
        <taxon>Arionidae</taxon>
        <taxon>Arion</taxon>
    </lineage>
</organism>
<reference evidence="1" key="1">
    <citation type="submission" date="2014-12" db="EMBL/GenBank/DDBJ databases">
        <title>Insight into the proteome of Arion vulgaris.</title>
        <authorList>
            <person name="Aradska J."/>
            <person name="Bulat T."/>
            <person name="Smidak R."/>
            <person name="Sarate P."/>
            <person name="Gangsoo J."/>
            <person name="Sialana F."/>
            <person name="Bilban M."/>
            <person name="Lubec G."/>
        </authorList>
    </citation>
    <scope>NUCLEOTIDE SEQUENCE</scope>
    <source>
        <tissue evidence="1">Skin</tissue>
    </source>
</reference>
<feature type="non-terminal residue" evidence="1">
    <location>
        <position position="1"/>
    </location>
</feature>
<protein>
    <submittedName>
        <fullName evidence="1">Uncharacterized protein</fullName>
    </submittedName>
</protein>
<gene>
    <name evidence="1" type="primary">ORF42246</name>
</gene>
<dbReference type="EMBL" id="HACG01014569">
    <property type="protein sequence ID" value="CEK61434.1"/>
    <property type="molecule type" value="Transcribed_RNA"/>
</dbReference>
<accession>A0A0B6YYQ0</accession>
<dbReference type="AlphaFoldDB" id="A0A0B6YYQ0"/>
<sequence>YQHMLAVRGTRRWRRFVHTRKLKQLVDKENWKKAVDYHHHKICKSVFAALKLEVMVTNL</sequence>
<name>A0A0B6YYQ0_9EUPU</name>
<evidence type="ECO:0000313" key="1">
    <source>
        <dbReference type="EMBL" id="CEK61434.1"/>
    </source>
</evidence>